<feature type="transmembrane region" description="Helical" evidence="6">
    <location>
        <begin position="20"/>
        <end position="38"/>
    </location>
</feature>
<evidence type="ECO:0000256" key="3">
    <source>
        <dbReference type="ARBA" id="ARBA00022692"/>
    </source>
</evidence>
<dbReference type="GO" id="GO:0022857">
    <property type="term" value="F:transmembrane transporter activity"/>
    <property type="evidence" value="ECO:0007669"/>
    <property type="project" value="TreeGrafter"/>
</dbReference>
<comment type="subcellular location">
    <subcellularLocation>
        <location evidence="1">Membrane</location>
        <topology evidence="1">Multi-pass membrane protein</topology>
    </subcellularLocation>
</comment>
<dbReference type="SUPFAM" id="SSF103473">
    <property type="entry name" value="MFS general substrate transporter"/>
    <property type="match status" value="1"/>
</dbReference>
<dbReference type="Gene3D" id="1.20.1250.20">
    <property type="entry name" value="MFS general substrate transporter like domains"/>
    <property type="match status" value="1"/>
</dbReference>
<evidence type="ECO:0000313" key="7">
    <source>
        <dbReference type="EMBL" id="KAF9503518.1"/>
    </source>
</evidence>
<dbReference type="Proteomes" id="UP000886523">
    <property type="component" value="Unassembled WGS sequence"/>
</dbReference>
<evidence type="ECO:0000256" key="1">
    <source>
        <dbReference type="ARBA" id="ARBA00004141"/>
    </source>
</evidence>
<dbReference type="EMBL" id="MU129342">
    <property type="protein sequence ID" value="KAF9503518.1"/>
    <property type="molecule type" value="Genomic_DNA"/>
</dbReference>
<evidence type="ECO:0000256" key="5">
    <source>
        <dbReference type="ARBA" id="ARBA00023136"/>
    </source>
</evidence>
<dbReference type="GO" id="GO:0016020">
    <property type="term" value="C:membrane"/>
    <property type="evidence" value="ECO:0007669"/>
    <property type="project" value="UniProtKB-SubCell"/>
</dbReference>
<name>A0A9P6AD41_9AGAM</name>
<keyword evidence="8" id="KW-1185">Reference proteome</keyword>
<comment type="caution">
    <text evidence="7">The sequence shown here is derived from an EMBL/GenBank/DDBJ whole genome shotgun (WGS) entry which is preliminary data.</text>
</comment>
<protein>
    <submittedName>
        <fullName evidence="7">Uncharacterized protein</fullName>
    </submittedName>
</protein>
<feature type="non-terminal residue" evidence="7">
    <location>
        <position position="72"/>
    </location>
</feature>
<feature type="transmembrane region" description="Helical" evidence="6">
    <location>
        <begin position="45"/>
        <end position="66"/>
    </location>
</feature>
<dbReference type="OrthoDB" id="2985014at2759"/>
<evidence type="ECO:0000256" key="4">
    <source>
        <dbReference type="ARBA" id="ARBA00022989"/>
    </source>
</evidence>
<keyword evidence="3 6" id="KW-0812">Transmembrane</keyword>
<keyword evidence="4 6" id="KW-1133">Transmembrane helix</keyword>
<dbReference type="AlphaFoldDB" id="A0A9P6AD41"/>
<gene>
    <name evidence="7" type="ORF">BS47DRAFT_1249635</name>
</gene>
<organism evidence="7 8">
    <name type="scientific">Hydnum rufescens UP504</name>
    <dbReference type="NCBI Taxonomy" id="1448309"/>
    <lineage>
        <taxon>Eukaryota</taxon>
        <taxon>Fungi</taxon>
        <taxon>Dikarya</taxon>
        <taxon>Basidiomycota</taxon>
        <taxon>Agaricomycotina</taxon>
        <taxon>Agaricomycetes</taxon>
        <taxon>Cantharellales</taxon>
        <taxon>Hydnaceae</taxon>
        <taxon>Hydnum</taxon>
    </lineage>
</organism>
<keyword evidence="2" id="KW-0813">Transport</keyword>
<evidence type="ECO:0000256" key="2">
    <source>
        <dbReference type="ARBA" id="ARBA00022448"/>
    </source>
</evidence>
<reference evidence="7" key="1">
    <citation type="journal article" date="2020" name="Nat. Commun.">
        <title>Large-scale genome sequencing of mycorrhizal fungi provides insights into the early evolution of symbiotic traits.</title>
        <authorList>
            <person name="Miyauchi S."/>
            <person name="Kiss E."/>
            <person name="Kuo A."/>
            <person name="Drula E."/>
            <person name="Kohler A."/>
            <person name="Sanchez-Garcia M."/>
            <person name="Morin E."/>
            <person name="Andreopoulos B."/>
            <person name="Barry K.W."/>
            <person name="Bonito G."/>
            <person name="Buee M."/>
            <person name="Carver A."/>
            <person name="Chen C."/>
            <person name="Cichocki N."/>
            <person name="Clum A."/>
            <person name="Culley D."/>
            <person name="Crous P.W."/>
            <person name="Fauchery L."/>
            <person name="Girlanda M."/>
            <person name="Hayes R.D."/>
            <person name="Keri Z."/>
            <person name="LaButti K."/>
            <person name="Lipzen A."/>
            <person name="Lombard V."/>
            <person name="Magnuson J."/>
            <person name="Maillard F."/>
            <person name="Murat C."/>
            <person name="Nolan M."/>
            <person name="Ohm R.A."/>
            <person name="Pangilinan J."/>
            <person name="Pereira M.F."/>
            <person name="Perotto S."/>
            <person name="Peter M."/>
            <person name="Pfister S."/>
            <person name="Riley R."/>
            <person name="Sitrit Y."/>
            <person name="Stielow J.B."/>
            <person name="Szollosi G."/>
            <person name="Zifcakova L."/>
            <person name="Stursova M."/>
            <person name="Spatafora J.W."/>
            <person name="Tedersoo L."/>
            <person name="Vaario L.M."/>
            <person name="Yamada A."/>
            <person name="Yan M."/>
            <person name="Wang P."/>
            <person name="Xu J."/>
            <person name="Bruns T."/>
            <person name="Baldrian P."/>
            <person name="Vilgalys R."/>
            <person name="Dunand C."/>
            <person name="Henrissat B."/>
            <person name="Grigoriev I.V."/>
            <person name="Hibbett D."/>
            <person name="Nagy L.G."/>
            <person name="Martin F.M."/>
        </authorList>
    </citation>
    <scope>NUCLEOTIDE SEQUENCE</scope>
    <source>
        <strain evidence="7">UP504</strain>
    </source>
</reference>
<proteinExistence type="predicted"/>
<dbReference type="PANTHER" id="PTHR43791:SF22">
    <property type="entry name" value="TRANSPORTER, PUTATIVE (AFU_ORTHOLOGUE AFUA_6G11320)-RELATED"/>
    <property type="match status" value="1"/>
</dbReference>
<dbReference type="InterPro" id="IPR036259">
    <property type="entry name" value="MFS_trans_sf"/>
</dbReference>
<feature type="non-terminal residue" evidence="7">
    <location>
        <position position="1"/>
    </location>
</feature>
<evidence type="ECO:0000256" key="6">
    <source>
        <dbReference type="SAM" id="Phobius"/>
    </source>
</evidence>
<evidence type="ECO:0000313" key="8">
    <source>
        <dbReference type="Proteomes" id="UP000886523"/>
    </source>
</evidence>
<accession>A0A9P6AD41</accession>
<dbReference type="PANTHER" id="PTHR43791">
    <property type="entry name" value="PERMEASE-RELATED"/>
    <property type="match status" value="1"/>
</dbReference>
<sequence length="72" mass="7755">LLTPIIKELGYSNANANLLSVPPYFSGFLTTLLVAIVFDRLPQQGIFIIGGMLVVIVGYAIILTNVSNGVKY</sequence>
<keyword evidence="5 6" id="KW-0472">Membrane</keyword>